<dbReference type="Pfam" id="PF05922">
    <property type="entry name" value="Inhibitor_I9"/>
    <property type="match status" value="1"/>
</dbReference>
<dbReference type="Gene3D" id="3.40.1280.10">
    <property type="match status" value="1"/>
</dbReference>
<proteinExistence type="inferred from homology"/>
<dbReference type="SUPFAM" id="SSF75217">
    <property type="entry name" value="alpha/beta knot"/>
    <property type="match status" value="1"/>
</dbReference>
<dbReference type="InterPro" id="IPR001537">
    <property type="entry name" value="SpoU_MeTrfase"/>
</dbReference>
<feature type="domain" description="TARBP1" evidence="23">
    <location>
        <begin position="364"/>
        <end position="561"/>
    </location>
</feature>
<dbReference type="eggNOG" id="KOG0839">
    <property type="taxonomic scope" value="Eukaryota"/>
</dbReference>
<evidence type="ECO:0000256" key="5">
    <source>
        <dbReference type="ARBA" id="ARBA00022679"/>
    </source>
</evidence>
<dbReference type="PANTHER" id="PTHR12029">
    <property type="entry name" value="RNA METHYLTRANSFERASE"/>
    <property type="match status" value="1"/>
</dbReference>
<dbReference type="CDD" id="cd04852">
    <property type="entry name" value="Peptidases_S8_3"/>
    <property type="match status" value="1"/>
</dbReference>
<dbReference type="GO" id="GO:0004252">
    <property type="term" value="F:serine-type endopeptidase activity"/>
    <property type="evidence" value="ECO:0007669"/>
    <property type="project" value="UniProtKB-UniRule"/>
</dbReference>
<keyword evidence="9" id="KW-0694">RNA-binding</keyword>
<keyword evidence="7 17" id="KW-0378">Hydrolase</keyword>
<evidence type="ECO:0000259" key="23">
    <source>
        <dbReference type="Pfam" id="PF25050"/>
    </source>
</evidence>
<evidence type="ECO:0000256" key="2">
    <source>
        <dbReference type="ARBA" id="ARBA00011073"/>
    </source>
</evidence>
<keyword evidence="24" id="KW-1185">Reference proteome</keyword>
<comment type="subcellular location">
    <subcellularLocation>
        <location evidence="1">Secreted</location>
    </subcellularLocation>
</comment>
<evidence type="ECO:0000256" key="1">
    <source>
        <dbReference type="ARBA" id="ARBA00004613"/>
    </source>
</evidence>
<dbReference type="InterPro" id="IPR023827">
    <property type="entry name" value="Peptidase_S8_Asp-AS"/>
</dbReference>
<comment type="catalytic activity">
    <reaction evidence="11">
        <text>guanosine(18) in tRNA + S-adenosyl-L-methionine = 2'-O-methylguanosine(18) in tRNA + S-adenosyl-L-homocysteine + H(+)</text>
        <dbReference type="Rhea" id="RHEA:20077"/>
        <dbReference type="Rhea" id="RHEA-COMP:10190"/>
        <dbReference type="Rhea" id="RHEA-COMP:10192"/>
        <dbReference type="ChEBI" id="CHEBI:15378"/>
        <dbReference type="ChEBI" id="CHEBI:57856"/>
        <dbReference type="ChEBI" id="CHEBI:59789"/>
        <dbReference type="ChEBI" id="CHEBI:74269"/>
        <dbReference type="ChEBI" id="CHEBI:74445"/>
        <dbReference type="EC" id="2.1.1.34"/>
    </reaction>
    <physiologicalReaction direction="left-to-right" evidence="11">
        <dbReference type="Rhea" id="RHEA:20078"/>
    </physiologicalReaction>
</comment>
<dbReference type="Pfam" id="PF00082">
    <property type="entry name" value="Peptidase_S8"/>
    <property type="match status" value="1"/>
</dbReference>
<name>A0A1U7WIZ1_NICSY</name>
<evidence type="ECO:0000256" key="16">
    <source>
        <dbReference type="PIRSR" id="PIRSR615500-1"/>
    </source>
</evidence>
<dbReference type="STRING" id="4096.A0A1U7WIZ1"/>
<evidence type="ECO:0000256" key="11">
    <source>
        <dbReference type="ARBA" id="ARBA00093266"/>
    </source>
</evidence>
<dbReference type="Pfam" id="PF25050">
    <property type="entry name" value="TARBP1"/>
    <property type="match status" value="1"/>
</dbReference>
<keyword evidence="3" id="KW-0489">Methyltransferase</keyword>
<evidence type="ECO:0000256" key="9">
    <source>
        <dbReference type="ARBA" id="ARBA00022884"/>
    </source>
</evidence>
<evidence type="ECO:0000256" key="7">
    <source>
        <dbReference type="ARBA" id="ARBA00022801"/>
    </source>
</evidence>
<feature type="active site" description="Charge relay system" evidence="16 17">
    <location>
        <position position="2028"/>
    </location>
</feature>
<evidence type="ECO:0000256" key="8">
    <source>
        <dbReference type="ARBA" id="ARBA00022825"/>
    </source>
</evidence>
<evidence type="ECO:0000259" key="20">
    <source>
        <dbReference type="Pfam" id="PF00588"/>
    </source>
</evidence>
<dbReference type="PROSITE" id="PS00136">
    <property type="entry name" value="SUBTILASE_ASP"/>
    <property type="match status" value="1"/>
</dbReference>
<reference evidence="24" key="1">
    <citation type="journal article" date="2013" name="Genome Biol.">
        <title>Reference genomes and transcriptomes of Nicotiana sylvestris and Nicotiana tomentosiformis.</title>
        <authorList>
            <person name="Sierro N."/>
            <person name="Battey J.N."/>
            <person name="Ouadi S."/>
            <person name="Bovet L."/>
            <person name="Goepfert S."/>
            <person name="Bakaher N."/>
            <person name="Peitsch M.C."/>
            <person name="Ivanov N.V."/>
        </authorList>
    </citation>
    <scope>NUCLEOTIDE SEQUENCE [LARGE SCALE GENOMIC DNA]</scope>
</reference>
<dbReference type="EC" id="2.1.1.34" evidence="13"/>
<dbReference type="InterPro" id="IPR029028">
    <property type="entry name" value="Alpha/beta_knot_MTases"/>
</dbReference>
<dbReference type="Pfam" id="PF17766">
    <property type="entry name" value="fn3_6"/>
    <property type="match status" value="1"/>
</dbReference>
<keyword evidence="8 17" id="KW-0720">Serine protease</keyword>
<dbReference type="GO" id="GO:0003723">
    <property type="term" value="F:RNA binding"/>
    <property type="evidence" value="ECO:0007669"/>
    <property type="project" value="UniProtKB-KW"/>
</dbReference>
<dbReference type="PROSITE" id="PS51892">
    <property type="entry name" value="SUBTILASE"/>
    <property type="match status" value="1"/>
</dbReference>
<dbReference type="InterPro" id="IPR034197">
    <property type="entry name" value="Peptidases_S8_3"/>
</dbReference>
<dbReference type="PANTHER" id="PTHR12029:SF11">
    <property type="entry name" value="METHYLTRANSFERASE TARBP1-RELATED"/>
    <property type="match status" value="1"/>
</dbReference>
<evidence type="ECO:0000256" key="13">
    <source>
        <dbReference type="ARBA" id="ARBA00093594"/>
    </source>
</evidence>
<organism evidence="24 25">
    <name type="scientific">Nicotiana sylvestris</name>
    <name type="common">Wood tobacco</name>
    <name type="synonym">South American tobacco</name>
    <dbReference type="NCBI Taxonomy" id="4096"/>
    <lineage>
        <taxon>Eukaryota</taxon>
        <taxon>Viridiplantae</taxon>
        <taxon>Streptophyta</taxon>
        <taxon>Embryophyta</taxon>
        <taxon>Tracheophyta</taxon>
        <taxon>Spermatophyta</taxon>
        <taxon>Magnoliopsida</taxon>
        <taxon>eudicotyledons</taxon>
        <taxon>Gunneridae</taxon>
        <taxon>Pentapetalae</taxon>
        <taxon>asterids</taxon>
        <taxon>lamiids</taxon>
        <taxon>Solanales</taxon>
        <taxon>Solanaceae</taxon>
        <taxon>Nicotianoideae</taxon>
        <taxon>Nicotianeae</taxon>
        <taxon>Nicotiana</taxon>
    </lineage>
</organism>
<dbReference type="Gene3D" id="3.50.30.30">
    <property type="match status" value="1"/>
</dbReference>
<dbReference type="InterPro" id="IPR023828">
    <property type="entry name" value="Peptidase_S8_Ser-AS"/>
</dbReference>
<feature type="active site" description="Charge relay system" evidence="16 17">
    <location>
        <position position="1949"/>
    </location>
</feature>
<accession>A0A1U7WIZ1</accession>
<evidence type="ECO:0000256" key="4">
    <source>
        <dbReference type="ARBA" id="ARBA00022670"/>
    </source>
</evidence>
<dbReference type="InterPro" id="IPR000209">
    <property type="entry name" value="Peptidase_S8/S53_dom"/>
</dbReference>
<dbReference type="InterPro" id="IPR010259">
    <property type="entry name" value="S8pro/Inhibitor_I9"/>
</dbReference>
<evidence type="ECO:0000256" key="10">
    <source>
        <dbReference type="ARBA" id="ARBA00022990"/>
    </source>
</evidence>
<dbReference type="Proteomes" id="UP000189701">
    <property type="component" value="Unplaced"/>
</dbReference>
<evidence type="ECO:0000259" key="21">
    <source>
        <dbReference type="Pfam" id="PF05922"/>
    </source>
</evidence>
<evidence type="ECO:0000256" key="17">
    <source>
        <dbReference type="PROSITE-ProRule" id="PRU01240"/>
    </source>
</evidence>
<dbReference type="Gene3D" id="2.60.40.2310">
    <property type="match status" value="1"/>
</dbReference>
<evidence type="ECO:0000256" key="12">
    <source>
        <dbReference type="ARBA" id="ARBA00093361"/>
    </source>
</evidence>
<evidence type="ECO:0000313" key="25">
    <source>
        <dbReference type="RefSeq" id="XP_009774619.1"/>
    </source>
</evidence>
<feature type="domain" description="Inhibitor I9" evidence="21">
    <location>
        <begin position="1851"/>
        <end position="1913"/>
    </location>
</feature>
<evidence type="ECO:0000256" key="6">
    <source>
        <dbReference type="ARBA" id="ARBA00022691"/>
    </source>
</evidence>
<evidence type="ECO:0000256" key="3">
    <source>
        <dbReference type="ARBA" id="ARBA00022603"/>
    </source>
</evidence>
<dbReference type="Gene3D" id="3.40.50.200">
    <property type="entry name" value="Peptidase S8/S53 domain"/>
    <property type="match status" value="1"/>
</dbReference>
<sequence length="2610" mass="289690">MDTPMDPIVESLLSSFRQVPPAAIPGMLDCILASTNAAPSSIFSTLLNEFPTFSKGIVDGSKHLDFEQRNCVVSFVSAICHLLKKSGAETRYMQLLIWKIFLPLMKLVHSIDRELYNKVAGMTFSVVSDTNSWGVVEVTIIPFLLRLVRLSMTEIQSEELDTYKWCLTSNGSEDRHLEPQFTLNLCSQLRDNEIYDNLVQCNPNYLPLPVSCHILTLILEAAQQSLHTVRSVSGLDSVDGCCTDIFSAKLLWDLCNITIQMLSQSLEHRSSAITFLLPSIFKALDSHSAFEVSIIGQNYILSRRSILEKLWKSCKTLFSLGPLERRDAYSILSLYLSFFTNTDECQYIYMSSTAEVFDLRAEKQFWDEMKKGLVDKESSVRKQSLYILKRTINLDKKNQYQTTVKTIDERSLVYRGMTKRERWAEEEAKSLGVGIIGNKSDFLSSCYQKWEAFFLLYEMLEEYGTHLVEAAWSHQMTLLLHSSLSPENSVKTINGNVCQTWMDSLEEIFEWLAVLWERGFCHDNPQVRCLVMRSFLCTEWTKYNHCAKLVPQNFVTGSLVEGLNDPVHNKDFGVRGVYSTWTIEAAAEFFSQYSSYLDERNRVAFLNSLASIAKRQSFGRAGLMCLTKCISSAAYGIGQCGDISPVILQDKYAQEESYMSDKADLLDSFRYIIESTKQHFNPSYRHQVCENILAAAASVMIPLDIPIETLLLLISSLPREITDNGGSLRSRVQDWLWISSDKPSISDRVQTNLKLLESLIGYQRKLISSCHAIGTSVTYDDEDLDSWGSEAKRWTRVLFLVIKEEEDLNPIFTFMQDHGDNLCDVSNNLEWVPVKFLVLLLSFIHELQVLQGRAVDCLKTGSSKTSLENSDKVGQYSMMKNSIIFAEFSKLFFSILDALVSYAGTSCSIFWSKHMEECGDFSGSIRGRLGGPSQRRLSSSMTSSVLQAVTSIKAVASIFSWSAQFGADASLKSVVTYLWNFCWKISSTSLACNSEIEAEICLAAYEALAGALDGLVSMFSLLSLDHVTENDELTPLEADGKSVLDSLLRTLLQNINSIVAVGNLARTRRAVLLNWKWICLELLLSIPNHALKSEVHLRKHNFHFSDTTLLWTFDDLVDSLENAGEASVLPMLRSVRLIMEQLALGRKGSMVSACHGIDIQMMWKLVRSSWILHVSCNKRRVAPIAALMSSVMHYSVFGIEKMHEYENAPGPLKWFVEKILEEGTKSPRTIRLAALHLTGLWLAYPSIIKFYMKELKLLTLYGSVAFDEDFEAELSENRDAKIEVSVLAKSPDPELTEEFINTELYARVSVAVMFYRLAEIASMCNEDRNNSAALVSGKMFLLELLNSEVNDKDLAKELCKKYSAIHRRKVRAWQMICILSRFIDQDIVQQVTYNLHVSLYRNNFPSVRQYLETFAIHVYLNFPLLVGQELVPLLRDYNMRPQALSSYVFIAANIILHSTEEYKSRHLSALLPCIIPLLTSHHHTLRGFTQLLVLQVLQKLLPSDSSVYATMTLEERCFQDLRSYLQDNPDCARLRTSMEGYLDAFDPKKSVTPAGIFSTRVEELEFECVPATLMDQVINFLNGTREDLRCSMAKDAAAIKNESLLVDDDGKCKEITGNLTEGQTVLPLQDISLDFQRKITVSKHEMQSIDSTVLLENEGPLKSLLDIEKEDQLLDQLLHLKTVAFEKLKASRQDIILVASLIDRIPNLAGLARTCEVFRASALAIANKNVVKDKQFQLISVTAEKWVPIVEVPVSSMKVFLEKKKQEGFSILGLEQTANSISLDRYAFPKRTVLVLGREKEGIPVDIIHILDACIEIPQLGVVRSLNVHVSGAIALWEYTRQQRSNFDIYKETLRKQHDMLLENLLERSVYTKVYSYTHLINGFSIHLTSHEALDILENAEGVRAIYEDVKMKKLTTHTPDFLGIPAGVWPKLGGATASGAGVVIGMIDTGINPFHPSFLAQASNGDRRGVVVKSGKFKGKCVTGDRFPETACNNKIVGAQYFARAATAAGEFNASRDYASPFDADGHGSSHTASTAAGNHNVPVIVNHFNYGYASGMAPGAGIAVYKAMYSFGGFMSDVVAAVDQAVEDGVDILSLSVGPANVPSGPSAFLNVLEMQLLFATRAGVLVVQAAGNGGPSSTSILSFSPWITSVAASTTDRRYNNSIVLGNGQSFSGSGLSPPTLSGTYFQLAAASDVCKGNTTSGLLTVESCQETETFIRTLVHGKIVICTYTFDFESETASIATVADTIQKIGAAGFVLTMDPDIGSEQIKGATMTLSVPGLILNNMEASTALREYYNSNTLRSRSGRAISFRATARILDGRQASYTKQDPVVASYSSRGPDVNNAFLDTADVLKPNIMAPGSSIWASWSPTSEGDRYIKGQNFALLSGTSMATPHIAGIAALIKQKHPGWTPAAITSAMMTTADVTGQSNAPILAQQTNQLTPATPFDFGSGLVNPSRAIDPGLVFKAGFKHYVLFLCSVPGVDEMSVRRAVGVGCPNKKKAWCSDLNTPSVTISNLVGSRNVIRRVTNVGGVDEKYQVIVKEPLGVSVSVAPQVFKIMANASRHITIVLNATQTTNVYSFGEIVFEGNQNHRVRVPLAVFVSSTLHS</sequence>
<dbReference type="InterPro" id="IPR029026">
    <property type="entry name" value="tRNA_m1G_MTases_N"/>
</dbReference>
<comment type="function">
    <text evidence="12">S-adenosyl-L-methionine-dependent 2'-O-ribose methyltransferase that catalyzes the formation of 2'-O-methylguanosine at position 18 (Gm18) in a subset of tRNA. Selectively mediates Gm18 methylation of tRNAGln-TTG/CTG and tRNASer-TGA/GCT. Gm18 modification can enhance the stability of modified tRNAs.</text>
</comment>
<dbReference type="InterPro" id="IPR045330">
    <property type="entry name" value="TRM3/TARBP1"/>
</dbReference>
<keyword evidence="5" id="KW-0808">Transferase</keyword>
<feature type="domain" description="Subtilisin-like protease fibronectin type-III" evidence="22">
    <location>
        <begin position="2508"/>
        <end position="2602"/>
    </location>
</feature>
<dbReference type="InterPro" id="IPR044748">
    <property type="entry name" value="Trm3/TARBP1_C"/>
</dbReference>
<dbReference type="CDD" id="cd02120">
    <property type="entry name" value="PA_subtilisin_like"/>
    <property type="match status" value="1"/>
</dbReference>
<dbReference type="OrthoDB" id="241340at2759"/>
<dbReference type="GO" id="GO:0006508">
    <property type="term" value="P:proteolysis"/>
    <property type="evidence" value="ECO:0007669"/>
    <property type="project" value="UniProtKB-KW"/>
</dbReference>
<dbReference type="InterPro" id="IPR015500">
    <property type="entry name" value="Peptidase_S8_subtilisin-rel"/>
</dbReference>
<evidence type="ECO:0000256" key="18">
    <source>
        <dbReference type="RuleBase" id="RU003355"/>
    </source>
</evidence>
<dbReference type="GO" id="GO:0141100">
    <property type="term" value="F:tRNA (guanine(18)-2'-O)-methyltransferase activity"/>
    <property type="evidence" value="ECO:0007669"/>
    <property type="project" value="UniProtKB-EC"/>
</dbReference>
<dbReference type="Pfam" id="PF00588">
    <property type="entry name" value="SpoU_methylase"/>
    <property type="match status" value="1"/>
</dbReference>
<dbReference type="SUPFAM" id="SSF52743">
    <property type="entry name" value="Subtilisin-like"/>
    <property type="match status" value="1"/>
</dbReference>
<feature type="active site" description="Charge relay system" evidence="16 17">
    <location>
        <position position="2392"/>
    </location>
</feature>
<reference evidence="25" key="2">
    <citation type="submission" date="2025-08" db="UniProtKB">
        <authorList>
            <consortium name="RefSeq"/>
        </authorList>
    </citation>
    <scope>IDENTIFICATION</scope>
    <source>
        <tissue evidence="25">Leaf</tissue>
    </source>
</reference>
<dbReference type="RefSeq" id="XP_009774619.1">
    <property type="nucleotide sequence ID" value="XM_009776317.1"/>
</dbReference>
<comment type="similarity">
    <text evidence="2 17 18">Belongs to the peptidase S8 family.</text>
</comment>
<dbReference type="PRINTS" id="PR00723">
    <property type="entry name" value="SUBTILISIN"/>
</dbReference>
<evidence type="ECO:0000259" key="22">
    <source>
        <dbReference type="Pfam" id="PF17766"/>
    </source>
</evidence>
<gene>
    <name evidence="25" type="primary">LOC104224633</name>
</gene>
<dbReference type="InterPro" id="IPR041469">
    <property type="entry name" value="Subtilisin-like_FN3"/>
</dbReference>
<evidence type="ECO:0000259" key="19">
    <source>
        <dbReference type="Pfam" id="PF00082"/>
    </source>
</evidence>
<protein>
    <recommendedName>
        <fullName evidence="14">tRNA (guanosine(18)-2'-O)-methyltransferase TARBP1</fullName>
        <ecNumber evidence="13">2.1.1.34</ecNumber>
    </recommendedName>
    <alternativeName>
        <fullName evidence="15">TAR RNA-binding protein 1</fullName>
    </alternativeName>
</protein>
<feature type="domain" description="tRNA/rRNA methyltransferase SpoU type" evidence="20">
    <location>
        <begin position="1695"/>
        <end position="1837"/>
    </location>
</feature>
<dbReference type="GO" id="GO:0030488">
    <property type="term" value="P:tRNA methylation"/>
    <property type="evidence" value="ECO:0007669"/>
    <property type="project" value="InterPro"/>
</dbReference>
<dbReference type="PROSITE" id="PS00138">
    <property type="entry name" value="SUBTILASE_SER"/>
    <property type="match status" value="1"/>
</dbReference>
<evidence type="ECO:0000313" key="24">
    <source>
        <dbReference type="Proteomes" id="UP000189701"/>
    </source>
</evidence>
<evidence type="ECO:0000256" key="14">
    <source>
        <dbReference type="ARBA" id="ARBA00093636"/>
    </source>
</evidence>
<dbReference type="InterPro" id="IPR056921">
    <property type="entry name" value="TARBP1_dom"/>
</dbReference>
<dbReference type="CDD" id="cd18091">
    <property type="entry name" value="SpoU-like_TRM3-like"/>
    <property type="match status" value="1"/>
</dbReference>
<dbReference type="FunFam" id="3.40.1280.10:FF:000010">
    <property type="entry name" value="probable methyltransferase TARBP1"/>
    <property type="match status" value="1"/>
</dbReference>
<dbReference type="GO" id="GO:0005576">
    <property type="term" value="C:extracellular region"/>
    <property type="evidence" value="ECO:0007669"/>
    <property type="project" value="UniProtKB-SubCell"/>
</dbReference>
<feature type="domain" description="Peptidase S8/S53" evidence="19">
    <location>
        <begin position="1940"/>
        <end position="2451"/>
    </location>
</feature>
<keyword evidence="4 17" id="KW-0645">Protease</keyword>
<evidence type="ECO:0000256" key="15">
    <source>
        <dbReference type="ARBA" id="ARBA00093656"/>
    </source>
</evidence>
<keyword evidence="6" id="KW-0949">S-adenosyl-L-methionine</keyword>
<keyword evidence="10" id="KW-0007">Acetylation</keyword>
<dbReference type="InterPro" id="IPR036852">
    <property type="entry name" value="Peptidase_S8/S53_dom_sf"/>
</dbReference>